<evidence type="ECO:0000256" key="4">
    <source>
        <dbReference type="ARBA" id="ARBA00023136"/>
    </source>
</evidence>
<dbReference type="EMBL" id="AEOI02000004">
    <property type="protein sequence ID" value="ESX01751.1"/>
    <property type="molecule type" value="Genomic_DNA"/>
</dbReference>
<feature type="transmembrane region" description="Helical" evidence="5">
    <location>
        <begin position="296"/>
        <end position="315"/>
    </location>
</feature>
<proteinExistence type="predicted"/>
<feature type="transmembrane region" description="Helical" evidence="5">
    <location>
        <begin position="137"/>
        <end position="160"/>
    </location>
</feature>
<dbReference type="PANTHER" id="PTHR23294">
    <property type="entry name" value="ET TRANSLATION PRODUCT-RELATED"/>
    <property type="match status" value="1"/>
</dbReference>
<feature type="transmembrane region" description="Helical" evidence="5">
    <location>
        <begin position="76"/>
        <end position="96"/>
    </location>
</feature>
<protein>
    <recommendedName>
        <fullName evidence="8">UNC93-like protein</fullName>
    </recommendedName>
</protein>
<keyword evidence="4 5" id="KW-0472">Membrane</keyword>
<organism evidence="6 7">
    <name type="scientific">Ogataea parapolymorpha (strain ATCC 26012 / BCRC 20466 / JCM 22074 / NRRL Y-7560 / DL-1)</name>
    <name type="common">Yeast</name>
    <name type="synonym">Hansenula polymorpha</name>
    <dbReference type="NCBI Taxonomy" id="871575"/>
    <lineage>
        <taxon>Eukaryota</taxon>
        <taxon>Fungi</taxon>
        <taxon>Dikarya</taxon>
        <taxon>Ascomycota</taxon>
        <taxon>Saccharomycotina</taxon>
        <taxon>Pichiomycetes</taxon>
        <taxon>Pichiales</taxon>
        <taxon>Pichiaceae</taxon>
        <taxon>Ogataea</taxon>
    </lineage>
</organism>
<feature type="transmembrane region" description="Helical" evidence="5">
    <location>
        <begin position="398"/>
        <end position="420"/>
    </location>
</feature>
<dbReference type="SUPFAM" id="SSF103473">
    <property type="entry name" value="MFS general substrate transporter"/>
    <property type="match status" value="1"/>
</dbReference>
<dbReference type="GO" id="GO:0016020">
    <property type="term" value="C:membrane"/>
    <property type="evidence" value="ECO:0007669"/>
    <property type="project" value="UniProtKB-SubCell"/>
</dbReference>
<reference evidence="6 7" key="1">
    <citation type="journal article" date="2013" name="BMC Genomics">
        <title>Genome sequence and analysis of methylotrophic yeast Hansenula polymorpha DL1.</title>
        <authorList>
            <person name="Ravin N.V."/>
            <person name="Eldarov M.A."/>
            <person name="Kadnikov V.V."/>
            <person name="Beletsky A.V."/>
            <person name="Schneider J."/>
            <person name="Mardanova E.S."/>
            <person name="Smekalova E.M."/>
            <person name="Zvereva M.I."/>
            <person name="Dontsova O.A."/>
            <person name="Mardanov A.V."/>
            <person name="Skryabin K.G."/>
        </authorList>
    </citation>
    <scope>NUCLEOTIDE SEQUENCE [LARGE SCALE GENOMIC DNA]</scope>
    <source>
        <strain evidence="7">ATCC 26012 / BCRC 20466 / JCM 22074 / NRRL Y-7560 / DL-1</strain>
    </source>
</reference>
<dbReference type="InterPro" id="IPR036259">
    <property type="entry name" value="MFS_trans_sf"/>
</dbReference>
<evidence type="ECO:0000256" key="5">
    <source>
        <dbReference type="SAM" id="Phobius"/>
    </source>
</evidence>
<keyword evidence="7" id="KW-1185">Reference proteome</keyword>
<dbReference type="Pfam" id="PF07690">
    <property type="entry name" value="MFS_1"/>
    <property type="match status" value="1"/>
</dbReference>
<evidence type="ECO:0000256" key="3">
    <source>
        <dbReference type="ARBA" id="ARBA00022989"/>
    </source>
</evidence>
<evidence type="ECO:0000256" key="2">
    <source>
        <dbReference type="ARBA" id="ARBA00022692"/>
    </source>
</evidence>
<dbReference type="RefSeq" id="XP_013936337.1">
    <property type="nucleotide sequence ID" value="XM_014080862.1"/>
</dbReference>
<dbReference type="InterPro" id="IPR051617">
    <property type="entry name" value="UNC-93-like_regulator"/>
</dbReference>
<feature type="transmembrane region" description="Helical" evidence="5">
    <location>
        <begin position="47"/>
        <end position="69"/>
    </location>
</feature>
<dbReference type="eggNOG" id="KOG3098">
    <property type="taxonomic scope" value="Eukaryota"/>
</dbReference>
<dbReference type="Proteomes" id="UP000008673">
    <property type="component" value="Unassembled WGS sequence"/>
</dbReference>
<dbReference type="KEGG" id="opa:HPODL_04527"/>
<gene>
    <name evidence="6" type="ORF">HPODL_04527</name>
</gene>
<keyword evidence="2 5" id="KW-0812">Transmembrane</keyword>
<keyword evidence="3 5" id="KW-1133">Transmembrane helix</keyword>
<dbReference type="AlphaFoldDB" id="W1QKV5"/>
<feature type="transmembrane region" description="Helical" evidence="5">
    <location>
        <begin position="172"/>
        <end position="192"/>
    </location>
</feature>
<comment type="subcellular location">
    <subcellularLocation>
        <location evidence="1">Membrane</location>
        <topology evidence="1">Multi-pass membrane protein</topology>
    </subcellularLocation>
</comment>
<dbReference type="Gene3D" id="1.20.1250.20">
    <property type="entry name" value="MFS general substrate transporter like domains"/>
    <property type="match status" value="1"/>
</dbReference>
<dbReference type="GeneID" id="25773955"/>
<name>W1QKV5_OGAPD</name>
<evidence type="ECO:0000313" key="7">
    <source>
        <dbReference type="Proteomes" id="UP000008673"/>
    </source>
</evidence>
<dbReference type="InterPro" id="IPR011701">
    <property type="entry name" value="MFS"/>
</dbReference>
<accession>W1QKV5</accession>
<sequence>MALTRKQIFRSTLTQAFLVGFLSFTQPGIYAAIANLGAGGQATTRTWNVSTVILNAMAVVLGPISALFANTFGLRPTLFIGCIGHTIYSASLYYNTKTGNQAFILAASVLLGISGAAFWMSEGAIVMSYPEKSRKGLFIGIWQMLNKFGGVISGAVVFAMNYSGKKKGQVSLNTYIALFSIQCTGPFFALLLSPPEKVIRKDNTRVETNVVKDGLKQMGKRYLGLLRKKEIILLLPILVVNTWYKTWQSNFMTHNFSVRARALNVLLTALIGGAVDLGGGTFLDCQKISVGSRAKISWLFIIFFESGFYIWGFIVQKHLAHSTDTLDWATGMYYYNTYVPMQIFKIPTEFVFNWVFWVVSVQEFSSEENAYISGLIRAVESFGSMLSFLAGVTNGNDMVNLSVAAGVFWAAVPSVTYLVFKIIRTTHINPESAIVQNKKSGEIVEITEEID</sequence>
<evidence type="ECO:0000256" key="1">
    <source>
        <dbReference type="ARBA" id="ARBA00004141"/>
    </source>
</evidence>
<dbReference type="OrthoDB" id="196103at2759"/>
<feature type="transmembrane region" description="Helical" evidence="5">
    <location>
        <begin position="102"/>
        <end position="125"/>
    </location>
</feature>
<feature type="transmembrane region" description="Helical" evidence="5">
    <location>
        <begin position="264"/>
        <end position="284"/>
    </location>
</feature>
<comment type="caution">
    <text evidence="6">The sequence shown here is derived from an EMBL/GenBank/DDBJ whole genome shotgun (WGS) entry which is preliminary data.</text>
</comment>
<dbReference type="GO" id="GO:0022857">
    <property type="term" value="F:transmembrane transporter activity"/>
    <property type="evidence" value="ECO:0007669"/>
    <property type="project" value="InterPro"/>
</dbReference>
<evidence type="ECO:0000313" key="6">
    <source>
        <dbReference type="EMBL" id="ESX01751.1"/>
    </source>
</evidence>
<dbReference type="OMA" id="TQPGIWD"/>
<dbReference type="HOGENOM" id="CLU_030884_2_0_1"/>
<evidence type="ECO:0008006" key="8">
    <source>
        <dbReference type="Google" id="ProtNLM"/>
    </source>
</evidence>
<dbReference type="PANTHER" id="PTHR23294:SF19">
    <property type="entry name" value="DUF895 DOMAIN MEMBRANE PROTEIN-RELATED"/>
    <property type="match status" value="1"/>
</dbReference>